<keyword evidence="3" id="KW-1015">Disulfide bond</keyword>
<dbReference type="PROSITE" id="PS50279">
    <property type="entry name" value="BPTI_KUNITZ_2"/>
    <property type="match status" value="1"/>
</dbReference>
<sequence length="106" mass="11321">MKSFVIISFIVSSLFVIGIYSGSNDFNFCHLPPDSGYECPSGSENPSSPSGIYYFANFTSGFCEEFPYKGCGGNQNRFDNATICESVCAKQGDANPGFGPGAPFPI</sequence>
<evidence type="ECO:0000256" key="2">
    <source>
        <dbReference type="ARBA" id="ARBA00022900"/>
    </source>
</evidence>
<dbReference type="GO" id="GO:0004867">
    <property type="term" value="F:serine-type endopeptidase inhibitor activity"/>
    <property type="evidence" value="ECO:0007669"/>
    <property type="project" value="UniProtKB-KW"/>
</dbReference>
<feature type="signal peptide" evidence="4">
    <location>
        <begin position="1"/>
        <end position="21"/>
    </location>
</feature>
<dbReference type="Proteomes" id="UP001107558">
    <property type="component" value="Chromosome 2"/>
</dbReference>
<dbReference type="SMART" id="SM00131">
    <property type="entry name" value="KU"/>
    <property type="match status" value="1"/>
</dbReference>
<evidence type="ECO:0000256" key="4">
    <source>
        <dbReference type="SAM" id="SignalP"/>
    </source>
</evidence>
<evidence type="ECO:0000256" key="3">
    <source>
        <dbReference type="ARBA" id="ARBA00023157"/>
    </source>
</evidence>
<comment type="caution">
    <text evidence="6">The sequence shown here is derived from an EMBL/GenBank/DDBJ whole genome shotgun (WGS) entry which is preliminary data.</text>
</comment>
<protein>
    <recommendedName>
        <fullName evidence="5">BPTI/Kunitz inhibitor domain-containing protein</fullName>
    </recommendedName>
</protein>
<dbReference type="InterPro" id="IPR050098">
    <property type="entry name" value="TFPI/VKTCI-like"/>
</dbReference>
<feature type="chain" id="PRO_5039948574" description="BPTI/Kunitz inhibitor domain-containing protein" evidence="4">
    <location>
        <begin position="22"/>
        <end position="106"/>
    </location>
</feature>
<dbReference type="PROSITE" id="PS00280">
    <property type="entry name" value="BPTI_KUNITZ_1"/>
    <property type="match status" value="1"/>
</dbReference>
<evidence type="ECO:0000259" key="5">
    <source>
        <dbReference type="PROSITE" id="PS50279"/>
    </source>
</evidence>
<dbReference type="InterPro" id="IPR002223">
    <property type="entry name" value="Kunitz_BPTI"/>
</dbReference>
<evidence type="ECO:0000256" key="1">
    <source>
        <dbReference type="ARBA" id="ARBA00022690"/>
    </source>
</evidence>
<dbReference type="AlphaFoldDB" id="A0A9J6CAD1"/>
<dbReference type="Gene3D" id="4.10.410.10">
    <property type="entry name" value="Pancreatic trypsin inhibitor Kunitz domain"/>
    <property type="match status" value="1"/>
</dbReference>
<organism evidence="6 7">
    <name type="scientific">Polypedilum vanderplanki</name>
    <name type="common">Sleeping chironomid midge</name>
    <dbReference type="NCBI Taxonomy" id="319348"/>
    <lineage>
        <taxon>Eukaryota</taxon>
        <taxon>Metazoa</taxon>
        <taxon>Ecdysozoa</taxon>
        <taxon>Arthropoda</taxon>
        <taxon>Hexapoda</taxon>
        <taxon>Insecta</taxon>
        <taxon>Pterygota</taxon>
        <taxon>Neoptera</taxon>
        <taxon>Endopterygota</taxon>
        <taxon>Diptera</taxon>
        <taxon>Nematocera</taxon>
        <taxon>Chironomoidea</taxon>
        <taxon>Chironomidae</taxon>
        <taxon>Chironominae</taxon>
        <taxon>Polypedilum</taxon>
        <taxon>Polypedilum</taxon>
    </lineage>
</organism>
<gene>
    <name evidence="6" type="ORF">PVAND_008679</name>
</gene>
<keyword evidence="2" id="KW-0722">Serine protease inhibitor</keyword>
<keyword evidence="1" id="KW-0646">Protease inhibitor</keyword>
<feature type="domain" description="BPTI/Kunitz inhibitor" evidence="5">
    <location>
        <begin position="29"/>
        <end position="88"/>
    </location>
</feature>
<dbReference type="PANTHER" id="PTHR10083:SF374">
    <property type="entry name" value="BPTI_KUNITZ INHIBITOR DOMAIN-CONTAINING PROTEIN"/>
    <property type="match status" value="1"/>
</dbReference>
<dbReference type="SUPFAM" id="SSF57362">
    <property type="entry name" value="BPTI-like"/>
    <property type="match status" value="1"/>
</dbReference>
<evidence type="ECO:0000313" key="7">
    <source>
        <dbReference type="Proteomes" id="UP001107558"/>
    </source>
</evidence>
<dbReference type="PANTHER" id="PTHR10083">
    <property type="entry name" value="KUNITZ-TYPE PROTEASE INHIBITOR-RELATED"/>
    <property type="match status" value="1"/>
</dbReference>
<accession>A0A9J6CAD1</accession>
<dbReference type="InterPro" id="IPR020901">
    <property type="entry name" value="Prtase_inh_Kunz-CS"/>
</dbReference>
<evidence type="ECO:0000313" key="6">
    <source>
        <dbReference type="EMBL" id="KAG5679084.1"/>
    </source>
</evidence>
<keyword evidence="7" id="KW-1185">Reference proteome</keyword>
<keyword evidence="4" id="KW-0732">Signal</keyword>
<proteinExistence type="predicted"/>
<dbReference type="GO" id="GO:0005615">
    <property type="term" value="C:extracellular space"/>
    <property type="evidence" value="ECO:0007669"/>
    <property type="project" value="TreeGrafter"/>
</dbReference>
<dbReference type="InterPro" id="IPR036880">
    <property type="entry name" value="Kunitz_BPTI_sf"/>
</dbReference>
<dbReference type="Pfam" id="PF00014">
    <property type="entry name" value="Kunitz_BPTI"/>
    <property type="match status" value="1"/>
</dbReference>
<dbReference type="EMBL" id="JADBJN010000002">
    <property type="protein sequence ID" value="KAG5679084.1"/>
    <property type="molecule type" value="Genomic_DNA"/>
</dbReference>
<name>A0A9J6CAD1_POLVA</name>
<reference evidence="6" key="1">
    <citation type="submission" date="2021-03" db="EMBL/GenBank/DDBJ databases">
        <title>Chromosome level genome of the anhydrobiotic midge Polypedilum vanderplanki.</title>
        <authorList>
            <person name="Yoshida Y."/>
            <person name="Kikawada T."/>
            <person name="Gusev O."/>
        </authorList>
    </citation>
    <scope>NUCLEOTIDE SEQUENCE</scope>
    <source>
        <strain evidence="6">NIAS01</strain>
        <tissue evidence="6">Whole body or cell culture</tissue>
    </source>
</reference>
<dbReference type="OrthoDB" id="4473401at2759"/>